<dbReference type="Pfam" id="PF16859">
    <property type="entry name" value="TetR_C_11"/>
    <property type="match status" value="1"/>
</dbReference>
<protein>
    <submittedName>
        <fullName evidence="7">TetR/AcrR family transcriptional regulator</fullName>
    </submittedName>
</protein>
<dbReference type="Pfam" id="PF00440">
    <property type="entry name" value="TetR_N"/>
    <property type="match status" value="1"/>
</dbReference>
<evidence type="ECO:0000256" key="5">
    <source>
        <dbReference type="SAM" id="MobiDB-lite"/>
    </source>
</evidence>
<keyword evidence="1" id="KW-0805">Transcription regulation</keyword>
<sequence>MAAADSSPGMTARATGRGRPRSAARDAAILDAAIELLIELGPDAASVEAIARRAGVAKLTVYRRWKSKEELLITAIDHVRTPGPEPFPPDATIDDVVPAIAGQLSQQRYRDLMARVIGSTVDRPDLVQAYADRHLQPRLDALQGVAQRAIDAGDFPAGSDAATIRDALFGSVVLALYPPVPTEDEIEHRLRLLLEQLGHRSAASSPGASSGTVA</sequence>
<organism evidence="7 8">
    <name type="scientific">Brachybacterium hainanense</name>
    <dbReference type="NCBI Taxonomy" id="1541174"/>
    <lineage>
        <taxon>Bacteria</taxon>
        <taxon>Bacillati</taxon>
        <taxon>Actinomycetota</taxon>
        <taxon>Actinomycetes</taxon>
        <taxon>Micrococcales</taxon>
        <taxon>Dermabacteraceae</taxon>
        <taxon>Brachybacterium</taxon>
    </lineage>
</organism>
<dbReference type="InterPro" id="IPR011075">
    <property type="entry name" value="TetR_C"/>
</dbReference>
<accession>A0ABV6RDT9</accession>
<dbReference type="SUPFAM" id="SSF48498">
    <property type="entry name" value="Tetracyclin repressor-like, C-terminal domain"/>
    <property type="match status" value="1"/>
</dbReference>
<proteinExistence type="predicted"/>
<dbReference type="InterPro" id="IPR050109">
    <property type="entry name" value="HTH-type_TetR-like_transc_reg"/>
</dbReference>
<evidence type="ECO:0000256" key="4">
    <source>
        <dbReference type="PROSITE-ProRule" id="PRU00335"/>
    </source>
</evidence>
<dbReference type="InterPro" id="IPR001647">
    <property type="entry name" value="HTH_TetR"/>
</dbReference>
<gene>
    <name evidence="7" type="ORF">ACFFF6_11255</name>
</gene>
<dbReference type="PANTHER" id="PTHR30055:SF148">
    <property type="entry name" value="TETR-FAMILY TRANSCRIPTIONAL REGULATOR"/>
    <property type="match status" value="1"/>
</dbReference>
<reference evidence="7 8" key="1">
    <citation type="submission" date="2024-09" db="EMBL/GenBank/DDBJ databases">
        <authorList>
            <person name="Sun Q."/>
            <person name="Mori K."/>
        </authorList>
    </citation>
    <scope>NUCLEOTIDE SEQUENCE [LARGE SCALE GENOMIC DNA]</scope>
    <source>
        <strain evidence="7 8">CICC 10874</strain>
    </source>
</reference>
<evidence type="ECO:0000256" key="2">
    <source>
        <dbReference type="ARBA" id="ARBA00023125"/>
    </source>
</evidence>
<dbReference type="InterPro" id="IPR009057">
    <property type="entry name" value="Homeodomain-like_sf"/>
</dbReference>
<evidence type="ECO:0000313" key="7">
    <source>
        <dbReference type="EMBL" id="MFC0674532.1"/>
    </source>
</evidence>
<keyword evidence="3" id="KW-0804">Transcription</keyword>
<evidence type="ECO:0000256" key="3">
    <source>
        <dbReference type="ARBA" id="ARBA00023163"/>
    </source>
</evidence>
<evidence type="ECO:0000259" key="6">
    <source>
        <dbReference type="PROSITE" id="PS50977"/>
    </source>
</evidence>
<dbReference type="SUPFAM" id="SSF46689">
    <property type="entry name" value="Homeodomain-like"/>
    <property type="match status" value="1"/>
</dbReference>
<dbReference type="InterPro" id="IPR036271">
    <property type="entry name" value="Tet_transcr_reg_TetR-rel_C_sf"/>
</dbReference>
<keyword evidence="8" id="KW-1185">Reference proteome</keyword>
<keyword evidence="2 4" id="KW-0238">DNA-binding</keyword>
<feature type="region of interest" description="Disordered" evidence="5">
    <location>
        <begin position="1"/>
        <end position="23"/>
    </location>
</feature>
<dbReference type="EMBL" id="JBHLSV010000012">
    <property type="protein sequence ID" value="MFC0674532.1"/>
    <property type="molecule type" value="Genomic_DNA"/>
</dbReference>
<evidence type="ECO:0000256" key="1">
    <source>
        <dbReference type="ARBA" id="ARBA00023015"/>
    </source>
</evidence>
<dbReference type="Gene3D" id="1.10.357.10">
    <property type="entry name" value="Tetracycline Repressor, domain 2"/>
    <property type="match status" value="1"/>
</dbReference>
<name>A0ABV6RDT9_9MICO</name>
<evidence type="ECO:0000313" key="8">
    <source>
        <dbReference type="Proteomes" id="UP001589793"/>
    </source>
</evidence>
<feature type="DNA-binding region" description="H-T-H motif" evidence="4">
    <location>
        <begin position="46"/>
        <end position="65"/>
    </location>
</feature>
<dbReference type="PANTHER" id="PTHR30055">
    <property type="entry name" value="HTH-TYPE TRANSCRIPTIONAL REGULATOR RUTR"/>
    <property type="match status" value="1"/>
</dbReference>
<dbReference type="PROSITE" id="PS50977">
    <property type="entry name" value="HTH_TETR_2"/>
    <property type="match status" value="1"/>
</dbReference>
<dbReference type="Proteomes" id="UP001589793">
    <property type="component" value="Unassembled WGS sequence"/>
</dbReference>
<dbReference type="Gene3D" id="1.10.10.60">
    <property type="entry name" value="Homeodomain-like"/>
    <property type="match status" value="1"/>
</dbReference>
<dbReference type="RefSeq" id="WP_376980712.1">
    <property type="nucleotide sequence ID" value="NZ_JBHLSV010000012.1"/>
</dbReference>
<dbReference type="PRINTS" id="PR00455">
    <property type="entry name" value="HTHTETR"/>
</dbReference>
<feature type="domain" description="HTH tetR-type" evidence="6">
    <location>
        <begin position="23"/>
        <end position="83"/>
    </location>
</feature>
<comment type="caution">
    <text evidence="7">The sequence shown here is derived from an EMBL/GenBank/DDBJ whole genome shotgun (WGS) entry which is preliminary data.</text>
</comment>